<dbReference type="Pfam" id="PF25539">
    <property type="entry name" value="Bestrophin_2"/>
    <property type="match status" value="1"/>
</dbReference>
<accession>A0AAE0WU10</accession>
<dbReference type="GO" id="GO:0005886">
    <property type="term" value="C:plasma membrane"/>
    <property type="evidence" value="ECO:0007669"/>
    <property type="project" value="UniProtKB-SubCell"/>
</dbReference>
<keyword evidence="7 8" id="KW-0472">Membrane</keyword>
<evidence type="ECO:0000256" key="5">
    <source>
        <dbReference type="ARBA" id="ARBA00022989"/>
    </source>
</evidence>
<keyword evidence="10" id="KW-1185">Reference proteome</keyword>
<keyword evidence="5 8" id="KW-1133">Transmembrane helix</keyword>
<dbReference type="Proteomes" id="UP001274830">
    <property type="component" value="Unassembled WGS sequence"/>
</dbReference>
<feature type="transmembrane region" description="Helical" evidence="8">
    <location>
        <begin position="79"/>
        <end position="99"/>
    </location>
</feature>
<evidence type="ECO:0000256" key="1">
    <source>
        <dbReference type="ARBA" id="ARBA00004651"/>
    </source>
</evidence>
<evidence type="ECO:0000256" key="6">
    <source>
        <dbReference type="ARBA" id="ARBA00023065"/>
    </source>
</evidence>
<gene>
    <name evidence="9" type="ORF">LTR78_002435</name>
</gene>
<dbReference type="InterPro" id="IPR044669">
    <property type="entry name" value="YneE/VCCN1/2-like"/>
</dbReference>
<evidence type="ECO:0000256" key="2">
    <source>
        <dbReference type="ARBA" id="ARBA00022448"/>
    </source>
</evidence>
<evidence type="ECO:0000313" key="10">
    <source>
        <dbReference type="Proteomes" id="UP001274830"/>
    </source>
</evidence>
<evidence type="ECO:0000256" key="4">
    <source>
        <dbReference type="ARBA" id="ARBA00022692"/>
    </source>
</evidence>
<feature type="transmembrane region" description="Helical" evidence="8">
    <location>
        <begin position="105"/>
        <end position="123"/>
    </location>
</feature>
<dbReference type="EMBL" id="JAUTXT010000006">
    <property type="protein sequence ID" value="KAK3677585.1"/>
    <property type="molecule type" value="Genomic_DNA"/>
</dbReference>
<keyword evidence="6" id="KW-0406">Ion transport</keyword>
<keyword evidence="4 8" id="KW-0812">Transmembrane</keyword>
<evidence type="ECO:0000256" key="8">
    <source>
        <dbReference type="SAM" id="Phobius"/>
    </source>
</evidence>
<dbReference type="AlphaFoldDB" id="A0AAE0WU10"/>
<keyword evidence="3" id="KW-1003">Cell membrane</keyword>
<feature type="transmembrane region" description="Helical" evidence="8">
    <location>
        <begin position="345"/>
        <end position="364"/>
    </location>
</feature>
<dbReference type="PANTHER" id="PTHR33281:SF19">
    <property type="entry name" value="VOLTAGE-DEPENDENT ANION CHANNEL-FORMING PROTEIN YNEE"/>
    <property type="match status" value="1"/>
</dbReference>
<sequence length="426" mass="47526">MPGILEAQTSEAIAMAPAYHSSIIFFTEKQYLNQPLLPTMAPQDPPYSIEQLFTGPRDIHRHSKWPYFLRLHGSVLPRMILPLAFVATWASAVVCISKLVTPLGINSTLLTITGFVVGLALSFRSSTAYERYMEGRKYWAQLLFASRNIARVIWVHVAERHTGDTPEVGKQDLLAKVAAINLLNAFAVALKHRVRFEPAVNYADLEPLVCNLKILAADADQNLLREEKPPKWLSIGQWLDLAFAKTNPRKLVKRARDKHNLGNTPLEILTYLSAYFEHVIVEKTLTTGIHQAQGLNMLVMLSEVLAGVERVVNTPLPIAYSISISQITWAYVLSLPFQLVNTLEWVAIPGTILAGYIIIGLAAIGRELENPFGDDVNDLPLDAYCHELASDIDVITSRPPPIGLETWMKDGGAKILWPMSSFEWKV</sequence>
<dbReference type="GO" id="GO:0005254">
    <property type="term" value="F:chloride channel activity"/>
    <property type="evidence" value="ECO:0007669"/>
    <property type="project" value="InterPro"/>
</dbReference>
<evidence type="ECO:0000256" key="7">
    <source>
        <dbReference type="ARBA" id="ARBA00023136"/>
    </source>
</evidence>
<dbReference type="PANTHER" id="PTHR33281">
    <property type="entry name" value="UPF0187 PROTEIN YNEE"/>
    <property type="match status" value="1"/>
</dbReference>
<protein>
    <submittedName>
        <fullName evidence="9">Uncharacterized protein</fullName>
    </submittedName>
</protein>
<evidence type="ECO:0000256" key="3">
    <source>
        <dbReference type="ARBA" id="ARBA00022475"/>
    </source>
</evidence>
<reference evidence="9" key="1">
    <citation type="submission" date="2023-07" db="EMBL/GenBank/DDBJ databases">
        <title>Black Yeasts Isolated from many extreme environments.</title>
        <authorList>
            <person name="Coleine C."/>
            <person name="Stajich J.E."/>
            <person name="Selbmann L."/>
        </authorList>
    </citation>
    <scope>NUCLEOTIDE SEQUENCE</scope>
    <source>
        <strain evidence="9">CCFEE 5485</strain>
    </source>
</reference>
<proteinExistence type="predicted"/>
<evidence type="ECO:0000313" key="9">
    <source>
        <dbReference type="EMBL" id="KAK3677585.1"/>
    </source>
</evidence>
<name>A0AAE0WU10_9PEZI</name>
<comment type="subcellular location">
    <subcellularLocation>
        <location evidence="1">Cell membrane</location>
        <topology evidence="1">Multi-pass membrane protein</topology>
    </subcellularLocation>
</comment>
<comment type="caution">
    <text evidence="9">The sequence shown here is derived from an EMBL/GenBank/DDBJ whole genome shotgun (WGS) entry which is preliminary data.</text>
</comment>
<keyword evidence="2" id="KW-0813">Transport</keyword>
<feature type="transmembrane region" description="Helical" evidence="8">
    <location>
        <begin position="318"/>
        <end position="339"/>
    </location>
</feature>
<organism evidence="9 10">
    <name type="scientific">Recurvomyces mirabilis</name>
    <dbReference type="NCBI Taxonomy" id="574656"/>
    <lineage>
        <taxon>Eukaryota</taxon>
        <taxon>Fungi</taxon>
        <taxon>Dikarya</taxon>
        <taxon>Ascomycota</taxon>
        <taxon>Pezizomycotina</taxon>
        <taxon>Dothideomycetes</taxon>
        <taxon>Dothideomycetidae</taxon>
        <taxon>Mycosphaerellales</taxon>
        <taxon>Teratosphaeriaceae</taxon>
        <taxon>Recurvomyces</taxon>
    </lineage>
</organism>